<sequence>MSRRESSEMSELLRRLRDEMGSLRRITGSQRLDRLIAVRSGVAIGVAAVAVLGKVIDDGPMRMSDLADAVRTHPAALTRQVQALEAEGYVERSADPHDGRASVVAVTAAGRVAHRRIEAANDELMAEQLDGWSVEELSALVEQLDRLVSDLRAVPASRRSKAAG</sequence>
<dbReference type="SMART" id="SM00347">
    <property type="entry name" value="HTH_MARR"/>
    <property type="match status" value="1"/>
</dbReference>
<dbReference type="AlphaFoldDB" id="A0A6J6NC38"/>
<keyword evidence="3" id="KW-0804">Transcription</keyword>
<evidence type="ECO:0000256" key="2">
    <source>
        <dbReference type="ARBA" id="ARBA00023125"/>
    </source>
</evidence>
<keyword evidence="1" id="KW-0805">Transcription regulation</keyword>
<dbReference type="Gene3D" id="1.10.10.10">
    <property type="entry name" value="Winged helix-like DNA-binding domain superfamily/Winged helix DNA-binding domain"/>
    <property type="match status" value="1"/>
</dbReference>
<accession>A0A6J6NC38</accession>
<feature type="domain" description="HTH marR-type" evidence="5">
    <location>
        <begin position="6"/>
        <end position="149"/>
    </location>
</feature>
<proteinExistence type="predicted"/>
<evidence type="ECO:0000259" key="5">
    <source>
        <dbReference type="PROSITE" id="PS50995"/>
    </source>
</evidence>
<dbReference type="GO" id="GO:0003700">
    <property type="term" value="F:DNA-binding transcription factor activity"/>
    <property type="evidence" value="ECO:0007669"/>
    <property type="project" value="InterPro"/>
</dbReference>
<dbReference type="InterPro" id="IPR023187">
    <property type="entry name" value="Tscrpt_reg_MarR-type_CS"/>
</dbReference>
<dbReference type="PANTHER" id="PTHR33164">
    <property type="entry name" value="TRANSCRIPTIONAL REGULATOR, MARR FAMILY"/>
    <property type="match status" value="1"/>
</dbReference>
<dbReference type="PANTHER" id="PTHR33164:SF57">
    <property type="entry name" value="MARR-FAMILY TRANSCRIPTIONAL REGULATOR"/>
    <property type="match status" value="1"/>
</dbReference>
<dbReference type="Pfam" id="PF01047">
    <property type="entry name" value="MarR"/>
    <property type="match status" value="1"/>
</dbReference>
<keyword evidence="4" id="KW-1133">Transmembrane helix</keyword>
<dbReference type="PROSITE" id="PS50995">
    <property type="entry name" value="HTH_MARR_2"/>
    <property type="match status" value="1"/>
</dbReference>
<name>A0A6J6NC38_9ZZZZ</name>
<protein>
    <submittedName>
        <fullName evidence="8">Unannotated protein</fullName>
    </submittedName>
</protein>
<keyword evidence="2" id="KW-0238">DNA-binding</keyword>
<evidence type="ECO:0000256" key="3">
    <source>
        <dbReference type="ARBA" id="ARBA00023163"/>
    </source>
</evidence>
<dbReference type="PROSITE" id="PS01117">
    <property type="entry name" value="HTH_MARR_1"/>
    <property type="match status" value="1"/>
</dbReference>
<dbReference type="InterPro" id="IPR036390">
    <property type="entry name" value="WH_DNA-bd_sf"/>
</dbReference>
<evidence type="ECO:0000313" key="6">
    <source>
        <dbReference type="EMBL" id="CAB4559785.1"/>
    </source>
</evidence>
<dbReference type="EMBL" id="CAEZTR010000223">
    <property type="protein sequence ID" value="CAB4594666.1"/>
    <property type="molecule type" value="Genomic_DNA"/>
</dbReference>
<gene>
    <name evidence="6" type="ORF">UFOPK1495_01423</name>
    <name evidence="7" type="ORF">UFOPK1711_02023</name>
    <name evidence="8" type="ORF">UFOPK2350_01099</name>
</gene>
<dbReference type="InterPro" id="IPR039422">
    <property type="entry name" value="MarR/SlyA-like"/>
</dbReference>
<dbReference type="SUPFAM" id="SSF46785">
    <property type="entry name" value="Winged helix' DNA-binding domain"/>
    <property type="match status" value="1"/>
</dbReference>
<evidence type="ECO:0000313" key="7">
    <source>
        <dbReference type="EMBL" id="CAB4594666.1"/>
    </source>
</evidence>
<dbReference type="InterPro" id="IPR036388">
    <property type="entry name" value="WH-like_DNA-bd_sf"/>
</dbReference>
<reference evidence="8" key="1">
    <citation type="submission" date="2020-05" db="EMBL/GenBank/DDBJ databases">
        <authorList>
            <person name="Chiriac C."/>
            <person name="Salcher M."/>
            <person name="Ghai R."/>
            <person name="Kavagutti S V."/>
        </authorList>
    </citation>
    <scope>NUCLEOTIDE SEQUENCE</scope>
</reference>
<dbReference type="EMBL" id="CAEZSU010000171">
    <property type="protein sequence ID" value="CAB4559785.1"/>
    <property type="molecule type" value="Genomic_DNA"/>
</dbReference>
<keyword evidence="4" id="KW-0812">Transmembrane</keyword>
<evidence type="ECO:0000256" key="4">
    <source>
        <dbReference type="SAM" id="Phobius"/>
    </source>
</evidence>
<dbReference type="GO" id="GO:0003677">
    <property type="term" value="F:DNA binding"/>
    <property type="evidence" value="ECO:0007669"/>
    <property type="project" value="UniProtKB-KW"/>
</dbReference>
<dbReference type="GO" id="GO:0006950">
    <property type="term" value="P:response to stress"/>
    <property type="evidence" value="ECO:0007669"/>
    <property type="project" value="TreeGrafter"/>
</dbReference>
<keyword evidence="4" id="KW-0472">Membrane</keyword>
<dbReference type="InterPro" id="IPR000835">
    <property type="entry name" value="HTH_MarR-typ"/>
</dbReference>
<organism evidence="8">
    <name type="scientific">freshwater metagenome</name>
    <dbReference type="NCBI Taxonomy" id="449393"/>
    <lineage>
        <taxon>unclassified sequences</taxon>
        <taxon>metagenomes</taxon>
        <taxon>ecological metagenomes</taxon>
    </lineage>
</organism>
<evidence type="ECO:0000313" key="8">
    <source>
        <dbReference type="EMBL" id="CAB4682123.1"/>
    </source>
</evidence>
<feature type="transmembrane region" description="Helical" evidence="4">
    <location>
        <begin position="36"/>
        <end position="56"/>
    </location>
</feature>
<dbReference type="EMBL" id="CAEZXE010000094">
    <property type="protein sequence ID" value="CAB4682123.1"/>
    <property type="molecule type" value="Genomic_DNA"/>
</dbReference>
<evidence type="ECO:0000256" key="1">
    <source>
        <dbReference type="ARBA" id="ARBA00023015"/>
    </source>
</evidence>